<evidence type="ECO:0000313" key="8">
    <source>
        <dbReference type="EMBL" id="GAG87506.1"/>
    </source>
</evidence>
<keyword evidence="3" id="KW-0645">Protease</keyword>
<sequence length="118" mass="13500">VNVFSIGESVLGRDIWCIRITNEKNNQAKLSCLIDGCIHGSEWEAGEACLYLAEYLLINFDKNETITNILNSSEIYIVPLVNPDGRQIDYRFNDNGIDLLKFFITIHFYHPFLVTSVL</sequence>
<dbReference type="PANTHER" id="PTHR11705">
    <property type="entry name" value="PROTEASE FAMILY M14 CARBOXYPEPTIDASE A,B"/>
    <property type="match status" value="1"/>
</dbReference>
<dbReference type="PROSITE" id="PS52035">
    <property type="entry name" value="PEPTIDASE_M14"/>
    <property type="match status" value="1"/>
</dbReference>
<dbReference type="Gene3D" id="3.40.630.10">
    <property type="entry name" value="Zn peptidases"/>
    <property type="match status" value="1"/>
</dbReference>
<dbReference type="Pfam" id="PF00246">
    <property type="entry name" value="Peptidase_M14"/>
    <property type="match status" value="1"/>
</dbReference>
<dbReference type="GO" id="GO:0006508">
    <property type="term" value="P:proteolysis"/>
    <property type="evidence" value="ECO:0007669"/>
    <property type="project" value="UniProtKB-KW"/>
</dbReference>
<comment type="caution">
    <text evidence="8">The sequence shown here is derived from an EMBL/GenBank/DDBJ whole genome shotgun (WGS) entry which is preliminary data.</text>
</comment>
<evidence type="ECO:0000256" key="1">
    <source>
        <dbReference type="ARBA" id="ARBA00001947"/>
    </source>
</evidence>
<evidence type="ECO:0000256" key="6">
    <source>
        <dbReference type="ARBA" id="ARBA00023049"/>
    </source>
</evidence>
<organism evidence="8">
    <name type="scientific">marine sediment metagenome</name>
    <dbReference type="NCBI Taxonomy" id="412755"/>
    <lineage>
        <taxon>unclassified sequences</taxon>
        <taxon>metagenomes</taxon>
        <taxon>ecological metagenomes</taxon>
    </lineage>
</organism>
<reference evidence="8" key="1">
    <citation type="journal article" date="2014" name="Front. Microbiol.">
        <title>High frequency of phylogenetically diverse reductive dehalogenase-homologous genes in deep subseafloor sedimentary metagenomes.</title>
        <authorList>
            <person name="Kawai M."/>
            <person name="Futagami T."/>
            <person name="Toyoda A."/>
            <person name="Takaki Y."/>
            <person name="Nishi S."/>
            <person name="Hori S."/>
            <person name="Arai W."/>
            <person name="Tsubouchi T."/>
            <person name="Morono Y."/>
            <person name="Uchiyama I."/>
            <person name="Ito T."/>
            <person name="Fujiyama A."/>
            <person name="Inagaki F."/>
            <person name="Takami H."/>
        </authorList>
    </citation>
    <scope>NUCLEOTIDE SEQUENCE</scope>
    <source>
        <strain evidence="8">Expedition CK06-06</strain>
    </source>
</reference>
<evidence type="ECO:0000256" key="2">
    <source>
        <dbReference type="ARBA" id="ARBA00005988"/>
    </source>
</evidence>
<dbReference type="InterPro" id="IPR000834">
    <property type="entry name" value="Peptidase_M14"/>
</dbReference>
<dbReference type="SUPFAM" id="SSF53187">
    <property type="entry name" value="Zn-dependent exopeptidases"/>
    <property type="match status" value="1"/>
</dbReference>
<comment type="cofactor">
    <cofactor evidence="1">
        <name>Zn(2+)</name>
        <dbReference type="ChEBI" id="CHEBI:29105"/>
    </cofactor>
</comment>
<evidence type="ECO:0000259" key="7">
    <source>
        <dbReference type="PROSITE" id="PS52035"/>
    </source>
</evidence>
<proteinExistence type="inferred from homology"/>
<dbReference type="GO" id="GO:0004181">
    <property type="term" value="F:metallocarboxypeptidase activity"/>
    <property type="evidence" value="ECO:0007669"/>
    <property type="project" value="InterPro"/>
</dbReference>
<evidence type="ECO:0000256" key="4">
    <source>
        <dbReference type="ARBA" id="ARBA00022801"/>
    </source>
</evidence>
<keyword evidence="5" id="KW-0862">Zinc</keyword>
<feature type="domain" description="Peptidase M14" evidence="7">
    <location>
        <begin position="1"/>
        <end position="118"/>
    </location>
</feature>
<dbReference type="GO" id="GO:0005615">
    <property type="term" value="C:extracellular space"/>
    <property type="evidence" value="ECO:0007669"/>
    <property type="project" value="TreeGrafter"/>
</dbReference>
<name>X1CTH9_9ZZZZ</name>
<protein>
    <recommendedName>
        <fullName evidence="7">Peptidase M14 domain-containing protein</fullName>
    </recommendedName>
</protein>
<accession>X1CTH9</accession>
<keyword evidence="6" id="KW-0482">Metalloprotease</keyword>
<gene>
    <name evidence="8" type="ORF">S01H4_32346</name>
</gene>
<dbReference type="EMBL" id="BART01016897">
    <property type="protein sequence ID" value="GAG87506.1"/>
    <property type="molecule type" value="Genomic_DNA"/>
</dbReference>
<feature type="non-terminal residue" evidence="8">
    <location>
        <position position="1"/>
    </location>
</feature>
<dbReference type="PANTHER" id="PTHR11705:SF143">
    <property type="entry name" value="SLL0236 PROTEIN"/>
    <property type="match status" value="1"/>
</dbReference>
<evidence type="ECO:0000256" key="5">
    <source>
        <dbReference type="ARBA" id="ARBA00022833"/>
    </source>
</evidence>
<keyword evidence="4" id="KW-0378">Hydrolase</keyword>
<evidence type="ECO:0000256" key="3">
    <source>
        <dbReference type="ARBA" id="ARBA00022670"/>
    </source>
</evidence>
<dbReference type="AlphaFoldDB" id="X1CTH9"/>
<dbReference type="GO" id="GO:0008270">
    <property type="term" value="F:zinc ion binding"/>
    <property type="evidence" value="ECO:0007669"/>
    <property type="project" value="InterPro"/>
</dbReference>
<comment type="similarity">
    <text evidence="2">Belongs to the peptidase M14 family.</text>
</comment>